<organism evidence="1">
    <name type="scientific">uncultured bacterium</name>
    <name type="common">gcode 4</name>
    <dbReference type="NCBI Taxonomy" id="1234023"/>
    <lineage>
        <taxon>Bacteria</taxon>
        <taxon>environmental samples</taxon>
    </lineage>
</organism>
<name>K1ZJB5_9BACT</name>
<reference evidence="1" key="1">
    <citation type="journal article" date="2012" name="Science">
        <title>Fermentation, hydrogen, and sulfur metabolism in multiple uncultivated bacterial phyla.</title>
        <authorList>
            <person name="Wrighton K.C."/>
            <person name="Thomas B.C."/>
            <person name="Sharon I."/>
            <person name="Miller C.S."/>
            <person name="Castelle C.J."/>
            <person name="VerBerkmoes N.C."/>
            <person name="Wilkins M.J."/>
            <person name="Hettich R.L."/>
            <person name="Lipton M.S."/>
            <person name="Williams K.H."/>
            <person name="Long P.E."/>
            <person name="Banfield J.F."/>
        </authorList>
    </citation>
    <scope>NUCLEOTIDE SEQUENCE [LARGE SCALE GENOMIC DNA]</scope>
</reference>
<gene>
    <name evidence="1" type="ORF">ACD_71C00114G0016</name>
</gene>
<comment type="caution">
    <text evidence="1">The sequence shown here is derived from an EMBL/GenBank/DDBJ whole genome shotgun (WGS) entry which is preliminary data.</text>
</comment>
<protein>
    <submittedName>
        <fullName evidence="1">Uncharacterized protein</fullName>
    </submittedName>
</protein>
<dbReference type="EMBL" id="AMFJ01028845">
    <property type="protein sequence ID" value="EKD44518.1"/>
    <property type="molecule type" value="Genomic_DNA"/>
</dbReference>
<evidence type="ECO:0000313" key="1">
    <source>
        <dbReference type="EMBL" id="EKD44518.1"/>
    </source>
</evidence>
<sequence>MYWLQIPQFWGMHYLKVIPWPSMPENLINSIKSNLWSFRSSWLWYSLESYFYKHKNIIELQQFIASNKQEWLSYSMNFFQKLYGWRVNFSIAVPSKLIQQGKYPHHSKVGLLNHWILQTRRVWAVGWDDFASSSSILAWIFQEVSPFITEKGIIKSRFSFTKGTYSLLIKERLFRKHTNWMNDEEKQKFYEAFPPGMEVFLFRWDIERNMNSSKIQAIIEKNLSLYSSPINSYVLLNKNNIFNTIPWRKRLMSSEGLISHALFVPVSSYWEIQIEPIIIPGNDLYKGWFVLP</sequence>
<accession>K1ZJB5</accession>
<proteinExistence type="predicted"/>
<dbReference type="AlphaFoldDB" id="K1ZJB5"/>